<reference evidence="2" key="2">
    <citation type="book" date="2010" name="PROCEEDINGS OF 13TH INTERNATIONAL CONFERENCE ON HARMFUL ALGAE" publisher="International Society For The Study of Harmful Algae" city="Hong Kong, China">
        <title>Dinoflagellate meta-transcriptomics enabled by spliced leader.</title>
        <editorList>
            <person name="Unknown A."/>
        </editorList>
        <authorList>
            <person name="Lin S."/>
            <person name="Zhang H."/>
        </authorList>
    </citation>
    <scope>NUCLEOTIDE SEQUENCE</scope>
    <source>
        <strain evidence="2">CCMP1975</strain>
    </source>
</reference>
<protein>
    <submittedName>
        <fullName evidence="2">Outer dense fiber of sperm tails 3-like</fullName>
    </submittedName>
</protein>
<organism evidence="2">
    <name type="scientific">Karlodinium veneficum</name>
    <name type="common">Dinoflagellate</name>
    <name type="synonym">Karlodinium micrum</name>
    <dbReference type="NCBI Taxonomy" id="407301"/>
    <lineage>
        <taxon>Eukaryota</taxon>
        <taxon>Sar</taxon>
        <taxon>Alveolata</taxon>
        <taxon>Dinophyceae</taxon>
        <taxon>Gymnodiniales</taxon>
        <taxon>Kareniaceae</taxon>
        <taxon>Karlodinium</taxon>
    </lineage>
</organism>
<feature type="region of interest" description="Disordered" evidence="1">
    <location>
        <begin position="61"/>
        <end position="117"/>
    </location>
</feature>
<dbReference type="Pfam" id="PF07004">
    <property type="entry name" value="SHIPPO-rpt"/>
    <property type="match status" value="5"/>
</dbReference>
<proteinExistence type="evidence at transcript level"/>
<sequence>MPQTPSPQEYHITDDRVIGRPDQPAAPAWTFPGRRVDRTDVEFREAADPRPGAHEYDVTHEHLDLTKTKAPTYSMRAKHASRSRSSSPAPGAYDTPSAVGSDHPAIQNGPRYGFGSSHRDNVVGRMLAYMPETPSPQEYRVVGEKAIGRVNQKAAPSWSMGTQQLDRNDPEYKETRNPTPNAQTYNITHDHVDLTKGSAPKYSMRPRSLSRKSRSVSPGPGSYDIRRSLSRGSSPQSSSRSAEDPCGFGSAQRFQDKKPDNRIYSY</sequence>
<reference evidence="2" key="1">
    <citation type="submission" date="2008-12" db="EMBL/GenBank/DDBJ databases">
        <authorList>
            <person name="Zhang H."/>
            <person name="Lin S."/>
        </authorList>
    </citation>
    <scope>NUCLEOTIDE SEQUENCE</scope>
    <source>
        <strain evidence="2">CCMP1975</strain>
    </source>
</reference>
<feature type="compositionally biased region" description="Low complexity" evidence="1">
    <location>
        <begin position="230"/>
        <end position="240"/>
    </location>
</feature>
<feature type="region of interest" description="Disordered" evidence="1">
    <location>
        <begin position="150"/>
        <end position="266"/>
    </location>
</feature>
<dbReference type="PANTHER" id="PTHR21580">
    <property type="entry name" value="SHIPPO-1-RELATED"/>
    <property type="match status" value="1"/>
</dbReference>
<feature type="region of interest" description="Disordered" evidence="1">
    <location>
        <begin position="1"/>
        <end position="37"/>
    </location>
</feature>
<evidence type="ECO:0000256" key="1">
    <source>
        <dbReference type="SAM" id="MobiDB-lite"/>
    </source>
</evidence>
<name>E8Z6Z6_KARVE</name>
<feature type="compositionally biased region" description="Basic and acidic residues" evidence="1">
    <location>
        <begin position="254"/>
        <end position="266"/>
    </location>
</feature>
<dbReference type="PANTHER" id="PTHR21580:SF28">
    <property type="entry name" value="BOREALIN N-TERMINAL DOMAIN-CONTAINING PROTEIN-RELATED"/>
    <property type="match status" value="1"/>
</dbReference>
<dbReference type="AlphaFoldDB" id="E8Z6Z6"/>
<dbReference type="InterPro" id="IPR051291">
    <property type="entry name" value="CIMAP"/>
</dbReference>
<feature type="compositionally biased region" description="Basic and acidic residues" evidence="1">
    <location>
        <begin position="166"/>
        <end position="176"/>
    </location>
</feature>
<feature type="compositionally biased region" description="Polar residues" evidence="1">
    <location>
        <begin position="177"/>
        <end position="187"/>
    </location>
</feature>
<dbReference type="EMBL" id="FJ600213">
    <property type="protein sequence ID" value="ACU45226.1"/>
    <property type="molecule type" value="mRNA"/>
</dbReference>
<dbReference type="InterPro" id="IPR010736">
    <property type="entry name" value="SHIPPO-rpt"/>
</dbReference>
<accession>E8Z6Z6</accession>
<evidence type="ECO:0000313" key="2">
    <source>
        <dbReference type="EMBL" id="ACU45226.1"/>
    </source>
</evidence>